<keyword evidence="2" id="KW-0004">4Fe-4S</keyword>
<gene>
    <name evidence="11" type="ORF">STAS_19012</name>
</gene>
<dbReference type="Pfam" id="PF02401">
    <property type="entry name" value="LYTB"/>
    <property type="match status" value="1"/>
</dbReference>
<dbReference type="Proteomes" id="UP000325081">
    <property type="component" value="Unassembled WGS sequence"/>
</dbReference>
<dbReference type="GO" id="GO:0046872">
    <property type="term" value="F:metal ion binding"/>
    <property type="evidence" value="ECO:0007669"/>
    <property type="project" value="UniProtKB-KW"/>
</dbReference>
<keyword evidence="4" id="KW-0560">Oxidoreductase</keyword>
<evidence type="ECO:0000256" key="10">
    <source>
        <dbReference type="ARBA" id="ARBA00047177"/>
    </source>
</evidence>
<dbReference type="AlphaFoldDB" id="A0A5A7QAG2"/>
<dbReference type="GO" id="GO:0019288">
    <property type="term" value="P:isopentenyl diphosphate biosynthetic process, methylerythritol 4-phosphate pathway"/>
    <property type="evidence" value="ECO:0007669"/>
    <property type="project" value="InterPro"/>
</dbReference>
<name>A0A5A7QAG2_STRAF</name>
<evidence type="ECO:0000256" key="3">
    <source>
        <dbReference type="ARBA" id="ARBA00022723"/>
    </source>
</evidence>
<evidence type="ECO:0000256" key="5">
    <source>
        <dbReference type="ARBA" id="ARBA00023004"/>
    </source>
</evidence>
<keyword evidence="3" id="KW-0479">Metal-binding</keyword>
<accession>A0A5A7QAG2</accession>
<dbReference type="InterPro" id="IPR003451">
    <property type="entry name" value="LytB/IspH"/>
</dbReference>
<evidence type="ECO:0000256" key="2">
    <source>
        <dbReference type="ARBA" id="ARBA00022485"/>
    </source>
</evidence>
<comment type="similarity">
    <text evidence="9">Belongs to the IspH family.</text>
</comment>
<evidence type="ECO:0000256" key="9">
    <source>
        <dbReference type="ARBA" id="ARBA00046335"/>
    </source>
</evidence>
<dbReference type="GO" id="GO:0051745">
    <property type="term" value="F:4-hydroxy-3-methylbut-2-enyl diphosphate reductase activity"/>
    <property type="evidence" value="ECO:0007669"/>
    <property type="project" value="UniProtKB-EC"/>
</dbReference>
<sequence length="441" mass="49673">MAISLQFCRISARTDLCVPEARILRHRKPSSVRCSAGEAAPSSSATVDSSEFDAKVFRHNLTRSKNYNRKGFGHKKETLEQMSQEYTSDIIKKLKENGFEYTWGNVTVKLAESYGFCWGVERAVQIAYEARKQFPTEKIWITNEIIHNPTVNQNGKKQFDVVDKGDVVVLPAFGAAVDEMLVLSEKNVQIVDTTCPWVSKVWNTVEKHKKGEYTSIIHGKYSHEETVATASFAGKYIIVKNMKEANTIFQVGFVVILCWDLINVRLQKFKYAVSDGFDPEKDLEKVGIANQTTMLKGETEEIGKLVERTMMQKFGVENINSHFISFNTICDATQVKIFLPASFNLMLVVGGWNSSNTSHLQEIAEERGIPSYWVDSEKRIGPGNKIAYKLMHGELAEKENWLPEGPIRIGITSGASTPDKVVEDVLAKVFDIKREELLQVA</sequence>
<dbReference type="NCBIfam" id="TIGR00216">
    <property type="entry name" value="ispH_lytB"/>
    <property type="match status" value="1"/>
</dbReference>
<keyword evidence="12" id="KW-1185">Reference proteome</keyword>
<comment type="pathway">
    <text evidence="8">Isoprenoid biosynthesis; dimethylallyl diphosphate biosynthesis; dimethylallyl diphosphate from (2E)-4-hydroxy-3-methylbutenyl diphosphate: step 1/1.</text>
</comment>
<dbReference type="NCBIfam" id="NF009911">
    <property type="entry name" value="PRK13371.1"/>
    <property type="match status" value="1"/>
</dbReference>
<dbReference type="Gene3D" id="3.40.1010.20">
    <property type="entry name" value="4-hydroxy-3-methylbut-2-enyl diphosphate reductase, catalytic domain"/>
    <property type="match status" value="2"/>
</dbReference>
<dbReference type="EC" id="1.17.7.4" evidence="10"/>
<comment type="cofactor">
    <cofactor evidence="1">
        <name>[4Fe-4S] cluster</name>
        <dbReference type="ChEBI" id="CHEBI:49883"/>
    </cofactor>
</comment>
<comment type="caution">
    <text evidence="11">The sequence shown here is derived from an EMBL/GenBank/DDBJ whole genome shotgun (WGS) entry which is preliminary data.</text>
</comment>
<dbReference type="GO" id="GO:0051539">
    <property type="term" value="F:4 iron, 4 sulfur cluster binding"/>
    <property type="evidence" value="ECO:0007669"/>
    <property type="project" value="UniProtKB-KW"/>
</dbReference>
<evidence type="ECO:0000256" key="8">
    <source>
        <dbReference type="ARBA" id="ARBA00046314"/>
    </source>
</evidence>
<dbReference type="OrthoDB" id="1698201at2759"/>
<comment type="pathway">
    <text evidence="7">Isoprenoid biosynthesis; isopentenyl diphosphate biosynthesis via DXP pathway; isopentenyl diphosphate from 1-deoxy-D-xylulose 5-phosphate: step 6/6.</text>
</comment>
<dbReference type="PANTHER" id="PTHR31619">
    <property type="entry name" value="4-HYDROXY-3-METHYLBUT-2-ENYL DIPHOSPHATE REDUCTASE, CHLOROPLASTIC"/>
    <property type="match status" value="1"/>
</dbReference>
<dbReference type="GO" id="GO:0050992">
    <property type="term" value="P:dimethylallyl diphosphate biosynthetic process"/>
    <property type="evidence" value="ECO:0007669"/>
    <property type="project" value="InterPro"/>
</dbReference>
<dbReference type="PANTHER" id="PTHR31619:SF5">
    <property type="entry name" value="4-HYDROXY-3-METHYLBUT-2-ENYL DIPHOSPHATE REDUCTASE, CHLOROPLASTIC"/>
    <property type="match status" value="1"/>
</dbReference>
<keyword evidence="5" id="KW-0408">Iron</keyword>
<evidence type="ECO:0000256" key="7">
    <source>
        <dbReference type="ARBA" id="ARBA00046313"/>
    </source>
</evidence>
<evidence type="ECO:0000313" key="12">
    <source>
        <dbReference type="Proteomes" id="UP000325081"/>
    </source>
</evidence>
<evidence type="ECO:0000313" key="11">
    <source>
        <dbReference type="EMBL" id="GER42239.1"/>
    </source>
</evidence>
<evidence type="ECO:0000256" key="1">
    <source>
        <dbReference type="ARBA" id="ARBA00001966"/>
    </source>
</evidence>
<evidence type="ECO:0000256" key="6">
    <source>
        <dbReference type="ARBA" id="ARBA00023014"/>
    </source>
</evidence>
<dbReference type="Gene3D" id="3.40.50.11270">
    <property type="match status" value="1"/>
</dbReference>
<dbReference type="EMBL" id="BKCP01006294">
    <property type="protein sequence ID" value="GER42239.1"/>
    <property type="molecule type" value="Genomic_DNA"/>
</dbReference>
<evidence type="ECO:0000256" key="4">
    <source>
        <dbReference type="ARBA" id="ARBA00023002"/>
    </source>
</evidence>
<proteinExistence type="inferred from homology"/>
<dbReference type="CDD" id="cd13944">
    <property type="entry name" value="lytB_ispH"/>
    <property type="match status" value="1"/>
</dbReference>
<protein>
    <recommendedName>
        <fullName evidence="10">4-hydroxy-3-methylbut-2-enyl diphosphate reductase</fullName>
        <ecNumber evidence="10">1.17.7.4</ecNumber>
    </recommendedName>
</protein>
<reference evidence="12" key="1">
    <citation type="journal article" date="2019" name="Curr. Biol.">
        <title>Genome Sequence of Striga asiatica Provides Insight into the Evolution of Plant Parasitism.</title>
        <authorList>
            <person name="Yoshida S."/>
            <person name="Kim S."/>
            <person name="Wafula E.K."/>
            <person name="Tanskanen J."/>
            <person name="Kim Y.M."/>
            <person name="Honaas L."/>
            <person name="Yang Z."/>
            <person name="Spallek T."/>
            <person name="Conn C.E."/>
            <person name="Ichihashi Y."/>
            <person name="Cheong K."/>
            <person name="Cui S."/>
            <person name="Der J.P."/>
            <person name="Gundlach H."/>
            <person name="Jiao Y."/>
            <person name="Hori C."/>
            <person name="Ishida J.K."/>
            <person name="Kasahara H."/>
            <person name="Kiba T."/>
            <person name="Kim M.S."/>
            <person name="Koo N."/>
            <person name="Laohavisit A."/>
            <person name="Lee Y.H."/>
            <person name="Lumba S."/>
            <person name="McCourt P."/>
            <person name="Mortimer J.C."/>
            <person name="Mutuku J.M."/>
            <person name="Nomura T."/>
            <person name="Sasaki-Sekimoto Y."/>
            <person name="Seto Y."/>
            <person name="Wang Y."/>
            <person name="Wakatake T."/>
            <person name="Sakakibara H."/>
            <person name="Demura T."/>
            <person name="Yamaguchi S."/>
            <person name="Yoneyama K."/>
            <person name="Manabe R.I."/>
            <person name="Nelson D.C."/>
            <person name="Schulman A.H."/>
            <person name="Timko M.P."/>
            <person name="dePamphilis C.W."/>
            <person name="Choi D."/>
            <person name="Shirasu K."/>
        </authorList>
    </citation>
    <scope>NUCLEOTIDE SEQUENCE [LARGE SCALE GENOMIC DNA]</scope>
    <source>
        <strain evidence="12">cv. UVA1</strain>
    </source>
</reference>
<keyword evidence="6" id="KW-0411">Iron-sulfur</keyword>
<organism evidence="11 12">
    <name type="scientific">Striga asiatica</name>
    <name type="common">Asiatic witchweed</name>
    <name type="synonym">Buchnera asiatica</name>
    <dbReference type="NCBI Taxonomy" id="4170"/>
    <lineage>
        <taxon>Eukaryota</taxon>
        <taxon>Viridiplantae</taxon>
        <taxon>Streptophyta</taxon>
        <taxon>Embryophyta</taxon>
        <taxon>Tracheophyta</taxon>
        <taxon>Spermatophyta</taxon>
        <taxon>Magnoliopsida</taxon>
        <taxon>eudicotyledons</taxon>
        <taxon>Gunneridae</taxon>
        <taxon>Pentapetalae</taxon>
        <taxon>asterids</taxon>
        <taxon>lamiids</taxon>
        <taxon>Lamiales</taxon>
        <taxon>Orobanchaceae</taxon>
        <taxon>Buchnereae</taxon>
        <taxon>Striga</taxon>
    </lineage>
</organism>